<evidence type="ECO:0000256" key="2">
    <source>
        <dbReference type="ARBA" id="ARBA00022741"/>
    </source>
</evidence>
<protein>
    <submittedName>
        <fullName evidence="5">ABC transporter ATP-binding protein</fullName>
    </submittedName>
</protein>
<feature type="domain" description="ABC transporter" evidence="4">
    <location>
        <begin position="12"/>
        <end position="251"/>
    </location>
</feature>
<dbReference type="InterPro" id="IPR027417">
    <property type="entry name" value="P-loop_NTPase"/>
</dbReference>
<dbReference type="PROSITE" id="PS00211">
    <property type="entry name" value="ABC_TRANSPORTER_1"/>
    <property type="match status" value="1"/>
</dbReference>
<gene>
    <name evidence="5" type="ORF">KDA27_12380</name>
</gene>
<dbReference type="SMART" id="SM00382">
    <property type="entry name" value="AAA"/>
    <property type="match status" value="1"/>
</dbReference>
<dbReference type="GO" id="GO:0016887">
    <property type="term" value="F:ATP hydrolysis activity"/>
    <property type="evidence" value="ECO:0007669"/>
    <property type="project" value="InterPro"/>
</dbReference>
<dbReference type="InterPro" id="IPR003593">
    <property type="entry name" value="AAA+_ATPase"/>
</dbReference>
<keyword evidence="1" id="KW-0813">Transport</keyword>
<dbReference type="InterPro" id="IPR015854">
    <property type="entry name" value="ABC_transpr_LolD-like"/>
</dbReference>
<dbReference type="InterPro" id="IPR003439">
    <property type="entry name" value="ABC_transporter-like_ATP-bd"/>
</dbReference>
<dbReference type="EMBL" id="JAGQHS010000059">
    <property type="protein sequence ID" value="MCA9756592.1"/>
    <property type="molecule type" value="Genomic_DNA"/>
</dbReference>
<reference evidence="5" key="2">
    <citation type="journal article" date="2021" name="Microbiome">
        <title>Successional dynamics and alternative stable states in a saline activated sludge microbial community over 9 years.</title>
        <authorList>
            <person name="Wang Y."/>
            <person name="Ye J."/>
            <person name="Ju F."/>
            <person name="Liu L."/>
            <person name="Boyd J.A."/>
            <person name="Deng Y."/>
            <person name="Parks D.H."/>
            <person name="Jiang X."/>
            <person name="Yin X."/>
            <person name="Woodcroft B.J."/>
            <person name="Tyson G.W."/>
            <person name="Hugenholtz P."/>
            <person name="Polz M.F."/>
            <person name="Zhang T."/>
        </authorList>
    </citation>
    <scope>NUCLEOTIDE SEQUENCE</scope>
    <source>
        <strain evidence="5">HKST-UBA02</strain>
    </source>
</reference>
<dbReference type="Gene3D" id="3.40.50.300">
    <property type="entry name" value="P-loop containing nucleotide triphosphate hydrolases"/>
    <property type="match status" value="1"/>
</dbReference>
<comment type="caution">
    <text evidence="5">The sequence shown here is derived from an EMBL/GenBank/DDBJ whole genome shotgun (WGS) entry which is preliminary data.</text>
</comment>
<keyword evidence="2" id="KW-0547">Nucleotide-binding</keyword>
<evidence type="ECO:0000256" key="1">
    <source>
        <dbReference type="ARBA" id="ARBA00022448"/>
    </source>
</evidence>
<sequence length="256" mass="27927">MIDIASTRDFVIEARELTKTYRMGHTEVHALRGVDLQIARGEMVAIMGASGSGKSTLMNMLGCLDRPDGGTYELDGVEVGSLSRDGLADIRNGKIGFVFQGFHLLARTSALENVELPLLYDRKGRYPDPRGAAVRALERVGLGDRLGHDPSELSGGQQQRVAIARALVTEPAILLADEPTGNLDTRTSVEVMATFQELNDAGLTILIVTHEPDIAEYTDRIVELRDGQIVRDVPVRPRRQASRDLVGVSAELEVVR</sequence>
<dbReference type="GO" id="GO:0005524">
    <property type="term" value="F:ATP binding"/>
    <property type="evidence" value="ECO:0007669"/>
    <property type="project" value="UniProtKB-KW"/>
</dbReference>
<evidence type="ECO:0000313" key="6">
    <source>
        <dbReference type="Proteomes" id="UP000739538"/>
    </source>
</evidence>
<organism evidence="5 6">
    <name type="scientific">Eiseniibacteriota bacterium</name>
    <dbReference type="NCBI Taxonomy" id="2212470"/>
    <lineage>
        <taxon>Bacteria</taxon>
        <taxon>Candidatus Eiseniibacteriota</taxon>
    </lineage>
</organism>
<dbReference type="GO" id="GO:0005886">
    <property type="term" value="C:plasma membrane"/>
    <property type="evidence" value="ECO:0007669"/>
    <property type="project" value="TreeGrafter"/>
</dbReference>
<reference evidence="5" key="1">
    <citation type="submission" date="2020-04" db="EMBL/GenBank/DDBJ databases">
        <authorList>
            <person name="Zhang T."/>
        </authorList>
    </citation>
    <scope>NUCLEOTIDE SEQUENCE</scope>
    <source>
        <strain evidence="5">HKST-UBA02</strain>
    </source>
</reference>
<dbReference type="Proteomes" id="UP000739538">
    <property type="component" value="Unassembled WGS sequence"/>
</dbReference>
<name>A0A956SDF1_UNCEI</name>
<dbReference type="CDD" id="cd03255">
    <property type="entry name" value="ABC_MJ0796_LolCDE_FtsE"/>
    <property type="match status" value="1"/>
</dbReference>
<evidence type="ECO:0000256" key="3">
    <source>
        <dbReference type="ARBA" id="ARBA00022840"/>
    </source>
</evidence>
<dbReference type="AlphaFoldDB" id="A0A956SDF1"/>
<dbReference type="SUPFAM" id="SSF52540">
    <property type="entry name" value="P-loop containing nucleoside triphosphate hydrolases"/>
    <property type="match status" value="1"/>
</dbReference>
<evidence type="ECO:0000259" key="4">
    <source>
        <dbReference type="PROSITE" id="PS50893"/>
    </source>
</evidence>
<dbReference type="PROSITE" id="PS50893">
    <property type="entry name" value="ABC_TRANSPORTER_2"/>
    <property type="match status" value="1"/>
</dbReference>
<dbReference type="FunFam" id="3.40.50.300:FF:000032">
    <property type="entry name" value="Export ABC transporter ATP-binding protein"/>
    <property type="match status" value="1"/>
</dbReference>
<dbReference type="Pfam" id="PF00005">
    <property type="entry name" value="ABC_tran"/>
    <property type="match status" value="1"/>
</dbReference>
<dbReference type="GO" id="GO:0022857">
    <property type="term" value="F:transmembrane transporter activity"/>
    <property type="evidence" value="ECO:0007669"/>
    <property type="project" value="TreeGrafter"/>
</dbReference>
<dbReference type="InterPro" id="IPR017911">
    <property type="entry name" value="MacB-like_ATP-bd"/>
</dbReference>
<dbReference type="PANTHER" id="PTHR24220:SF86">
    <property type="entry name" value="ABC TRANSPORTER ABCH.1"/>
    <property type="match status" value="1"/>
</dbReference>
<dbReference type="PANTHER" id="PTHR24220">
    <property type="entry name" value="IMPORT ATP-BINDING PROTEIN"/>
    <property type="match status" value="1"/>
</dbReference>
<keyword evidence="3 5" id="KW-0067">ATP-binding</keyword>
<accession>A0A956SDF1</accession>
<dbReference type="InterPro" id="IPR017871">
    <property type="entry name" value="ABC_transporter-like_CS"/>
</dbReference>
<dbReference type="GO" id="GO:0098796">
    <property type="term" value="C:membrane protein complex"/>
    <property type="evidence" value="ECO:0007669"/>
    <property type="project" value="UniProtKB-ARBA"/>
</dbReference>
<evidence type="ECO:0000313" key="5">
    <source>
        <dbReference type="EMBL" id="MCA9756592.1"/>
    </source>
</evidence>
<proteinExistence type="predicted"/>